<evidence type="ECO:0000313" key="2">
    <source>
        <dbReference type="EMBL" id="QDK70338.1"/>
    </source>
</evidence>
<dbReference type="OrthoDB" id="2328439at2"/>
<dbReference type="EMBL" id="CP041356">
    <property type="protein sequence ID" value="QDK70338.1"/>
    <property type="molecule type" value="Genomic_DNA"/>
</dbReference>
<reference evidence="2 3" key="1">
    <citation type="submission" date="2019-07" db="EMBL/GenBank/DDBJ databases">
        <title>Genome sequencing of KACC 19320.</title>
        <authorList>
            <person name="Heo J."/>
            <person name="Kim S.-J."/>
            <person name="Kim J.-S."/>
            <person name="Hong S.-B."/>
            <person name="Kwon S.-W."/>
        </authorList>
    </citation>
    <scope>NUCLEOTIDE SEQUENCE [LARGE SCALE GENOMIC DNA]</scope>
    <source>
        <strain evidence="2 3">KACC 19320</strain>
    </source>
</reference>
<protein>
    <submittedName>
        <fullName evidence="2">Uncharacterized protein</fullName>
    </submittedName>
</protein>
<dbReference type="RefSeq" id="WP_142765953.1">
    <property type="nucleotide sequence ID" value="NZ_CP041356.1"/>
</dbReference>
<gene>
    <name evidence="2" type="ORF">FLP15_03100</name>
</gene>
<keyword evidence="1" id="KW-0472">Membrane</keyword>
<accession>A0A514Z6W2</accession>
<sequence length="182" mass="21152">MDYIIFAILYLSTIVIAWFIYNLVKKIPEMISEKIKSEREFEFNKILQIDNYYRKDGNLAKIMTAWSKYVIDKNTLNNVGSAKGQKEMNDLIQLTVGYGSPRTIRLLSIMSQHIYNNKIPDSPESGLKLWVMLAMVVVSLKKDFANQVIDPLDIIKIRSTDFKEYEDTYSTYVKEITEEIGN</sequence>
<organism evidence="2 3">
    <name type="scientific">Lactococcus protaetiae</name>
    <dbReference type="NCBI Taxonomy" id="2592653"/>
    <lineage>
        <taxon>Bacteria</taxon>
        <taxon>Bacillati</taxon>
        <taxon>Bacillota</taxon>
        <taxon>Bacilli</taxon>
        <taxon>Lactobacillales</taxon>
        <taxon>Streptococcaceae</taxon>
        <taxon>Lactococcus</taxon>
    </lineage>
</organism>
<feature type="transmembrane region" description="Helical" evidence="1">
    <location>
        <begin position="6"/>
        <end position="24"/>
    </location>
</feature>
<evidence type="ECO:0000256" key="1">
    <source>
        <dbReference type="SAM" id="Phobius"/>
    </source>
</evidence>
<keyword evidence="3" id="KW-1185">Reference proteome</keyword>
<keyword evidence="1" id="KW-1133">Transmembrane helix</keyword>
<dbReference type="Proteomes" id="UP000315128">
    <property type="component" value="Chromosome"/>
</dbReference>
<name>A0A514Z6W2_9LACT</name>
<dbReference type="KEGG" id="lack:FLP15_03100"/>
<evidence type="ECO:0000313" key="3">
    <source>
        <dbReference type="Proteomes" id="UP000315128"/>
    </source>
</evidence>
<keyword evidence="1" id="KW-0812">Transmembrane</keyword>
<proteinExistence type="predicted"/>
<dbReference type="AlphaFoldDB" id="A0A514Z6W2"/>